<proteinExistence type="predicted"/>
<feature type="non-terminal residue" evidence="1">
    <location>
        <position position="1"/>
    </location>
</feature>
<protein>
    <submittedName>
        <fullName evidence="1">Uncharacterized protein</fullName>
    </submittedName>
</protein>
<comment type="caution">
    <text evidence="1">The sequence shown here is derived from an EMBL/GenBank/DDBJ whole genome shotgun (WGS) entry which is preliminary data.</text>
</comment>
<dbReference type="EMBL" id="NMUH01001543">
    <property type="protein sequence ID" value="MQL93286.1"/>
    <property type="molecule type" value="Genomic_DNA"/>
</dbReference>
<dbReference type="Proteomes" id="UP000652761">
    <property type="component" value="Unassembled WGS sequence"/>
</dbReference>
<reference evidence="1" key="1">
    <citation type="submission" date="2017-07" db="EMBL/GenBank/DDBJ databases">
        <title>Taro Niue Genome Assembly and Annotation.</title>
        <authorList>
            <person name="Atibalentja N."/>
            <person name="Keating K."/>
            <person name="Fields C.J."/>
        </authorList>
    </citation>
    <scope>NUCLEOTIDE SEQUENCE</scope>
    <source>
        <strain evidence="1">Niue_2</strain>
        <tissue evidence="1">Leaf</tissue>
    </source>
</reference>
<organism evidence="1 2">
    <name type="scientific">Colocasia esculenta</name>
    <name type="common">Wild taro</name>
    <name type="synonym">Arum esculentum</name>
    <dbReference type="NCBI Taxonomy" id="4460"/>
    <lineage>
        <taxon>Eukaryota</taxon>
        <taxon>Viridiplantae</taxon>
        <taxon>Streptophyta</taxon>
        <taxon>Embryophyta</taxon>
        <taxon>Tracheophyta</taxon>
        <taxon>Spermatophyta</taxon>
        <taxon>Magnoliopsida</taxon>
        <taxon>Liliopsida</taxon>
        <taxon>Araceae</taxon>
        <taxon>Aroideae</taxon>
        <taxon>Colocasieae</taxon>
        <taxon>Colocasia</taxon>
    </lineage>
</organism>
<evidence type="ECO:0000313" key="2">
    <source>
        <dbReference type="Proteomes" id="UP000652761"/>
    </source>
</evidence>
<name>A0A843VDN5_COLES</name>
<accession>A0A843VDN5</accession>
<dbReference type="AlphaFoldDB" id="A0A843VDN5"/>
<keyword evidence="2" id="KW-1185">Reference proteome</keyword>
<gene>
    <name evidence="1" type="ORF">Taro_025930</name>
</gene>
<feature type="non-terminal residue" evidence="1">
    <location>
        <position position="147"/>
    </location>
</feature>
<evidence type="ECO:0000313" key="1">
    <source>
        <dbReference type="EMBL" id="MQL93286.1"/>
    </source>
</evidence>
<sequence>KTSCLNLLLDRLCNTPAALGPWPRPLGRGRVTVATWFRPCRCLVLFGIATWGSGLIARAPEPFPLSRASPFPLSLSSPLGVPAFLGCLPLIEAAVLKRLSLRVVFVPCGARRRRFYIREGPNGCVLRVEVGTLDLLALGMLPFPFVT</sequence>